<evidence type="ECO:0000313" key="1">
    <source>
        <dbReference type="Proteomes" id="UP000887576"/>
    </source>
</evidence>
<protein>
    <submittedName>
        <fullName evidence="2">Uncharacterized protein</fullName>
    </submittedName>
</protein>
<evidence type="ECO:0000313" key="2">
    <source>
        <dbReference type="WBParaSite" id="JU765_v2.g5209.t1"/>
    </source>
</evidence>
<name>A0AC34RAS0_9BILA</name>
<dbReference type="WBParaSite" id="JU765_v2.g5209.t1">
    <property type="protein sequence ID" value="JU765_v2.g5209.t1"/>
    <property type="gene ID" value="JU765_v2.g5209"/>
</dbReference>
<sequence>MTLIAMFVRISLVVHRHLKFLKEHSNVSQLNSNSPLQEKTAVSINSLNVKDNYSLRAPEQKRFTYESLTTVTSGYCTTTLKTPRSNSPWFPRSAEFQLAPLSEERSSGRERSQSEQINLTPEAQKSLEVC</sequence>
<accession>A0AC34RAS0</accession>
<dbReference type="Proteomes" id="UP000887576">
    <property type="component" value="Unplaced"/>
</dbReference>
<organism evidence="1 2">
    <name type="scientific">Panagrolaimus sp. JU765</name>
    <dbReference type="NCBI Taxonomy" id="591449"/>
    <lineage>
        <taxon>Eukaryota</taxon>
        <taxon>Metazoa</taxon>
        <taxon>Ecdysozoa</taxon>
        <taxon>Nematoda</taxon>
        <taxon>Chromadorea</taxon>
        <taxon>Rhabditida</taxon>
        <taxon>Tylenchina</taxon>
        <taxon>Panagrolaimomorpha</taxon>
        <taxon>Panagrolaimoidea</taxon>
        <taxon>Panagrolaimidae</taxon>
        <taxon>Panagrolaimus</taxon>
    </lineage>
</organism>
<proteinExistence type="predicted"/>
<reference evidence="2" key="1">
    <citation type="submission" date="2022-11" db="UniProtKB">
        <authorList>
            <consortium name="WormBaseParasite"/>
        </authorList>
    </citation>
    <scope>IDENTIFICATION</scope>
</reference>